<keyword evidence="3" id="KW-1185">Reference proteome</keyword>
<dbReference type="InterPro" id="IPR038555">
    <property type="entry name" value="Zincin_1_sf"/>
</dbReference>
<accession>A0A6I3IGU5</accession>
<protein>
    <submittedName>
        <fullName evidence="2">Peptidase</fullName>
    </submittedName>
</protein>
<feature type="compositionally biased region" description="Basic residues" evidence="1">
    <location>
        <begin position="17"/>
        <end position="28"/>
    </location>
</feature>
<dbReference type="SUPFAM" id="SSF55486">
    <property type="entry name" value="Metalloproteases ('zincins'), catalytic domain"/>
    <property type="match status" value="1"/>
</dbReference>
<evidence type="ECO:0000256" key="1">
    <source>
        <dbReference type="SAM" id="MobiDB-lite"/>
    </source>
</evidence>
<dbReference type="AlphaFoldDB" id="A0A6I3IGU5"/>
<proteinExistence type="predicted"/>
<sequence>MGVSIPAPAPDDSSPRRLARDRRGRGRRGPLAWPPVPEMTSREDRFDQLVLDAVERLVPRAGGRLDGVEVAVELVPGGDVLVAAEQEGSIPLGHARPGHGRSDARIVVYRRPVESRVRDRTELAELVDAVVVEQAAALLMVAPEDLDPDYDGHP</sequence>
<dbReference type="Proteomes" id="UP000431092">
    <property type="component" value="Unassembled WGS sequence"/>
</dbReference>
<gene>
    <name evidence="2" type="ORF">GGG17_15255</name>
</gene>
<dbReference type="Pfam" id="PF06262">
    <property type="entry name" value="Zincin_1"/>
    <property type="match status" value="1"/>
</dbReference>
<feature type="region of interest" description="Disordered" evidence="1">
    <location>
        <begin position="1"/>
        <end position="39"/>
    </location>
</feature>
<evidence type="ECO:0000313" key="2">
    <source>
        <dbReference type="EMBL" id="MTB73292.1"/>
    </source>
</evidence>
<reference evidence="2 3" key="1">
    <citation type="submission" date="2019-11" db="EMBL/GenBank/DDBJ databases">
        <title>Whole genome sequencing identifies a novel species of the genus Arsenicicoccus isolated from human blood.</title>
        <authorList>
            <person name="Jeong J.H."/>
            <person name="Kweon O.J."/>
            <person name="Kim H.R."/>
            <person name="Kim T.-H."/>
            <person name="Ha S.-M."/>
            <person name="Lee M.-K."/>
        </authorList>
    </citation>
    <scope>NUCLEOTIDE SEQUENCE [LARGE SCALE GENOMIC DNA]</scope>
    <source>
        <strain evidence="2 3">MKL-02</strain>
    </source>
</reference>
<dbReference type="InterPro" id="IPR010428">
    <property type="entry name" value="Zincin_1"/>
</dbReference>
<comment type="caution">
    <text evidence="2">The sequence shown here is derived from an EMBL/GenBank/DDBJ whole genome shotgun (WGS) entry which is preliminary data.</text>
</comment>
<dbReference type="CDD" id="cd12954">
    <property type="entry name" value="MMP_TTHA0227_like_1"/>
    <property type="match status" value="1"/>
</dbReference>
<name>A0A6I3IGU5_9MICO</name>
<dbReference type="EMBL" id="WLVL01000056">
    <property type="protein sequence ID" value="MTB73292.1"/>
    <property type="molecule type" value="Genomic_DNA"/>
</dbReference>
<dbReference type="Gene3D" id="3.30.2010.20">
    <property type="match status" value="1"/>
</dbReference>
<organism evidence="2 3">
    <name type="scientific">Arsenicicoccus cauae</name>
    <dbReference type="NCBI Taxonomy" id="2663847"/>
    <lineage>
        <taxon>Bacteria</taxon>
        <taxon>Bacillati</taxon>
        <taxon>Actinomycetota</taxon>
        <taxon>Actinomycetes</taxon>
        <taxon>Micrococcales</taxon>
        <taxon>Intrasporangiaceae</taxon>
        <taxon>Arsenicicoccus</taxon>
    </lineage>
</organism>
<evidence type="ECO:0000313" key="3">
    <source>
        <dbReference type="Proteomes" id="UP000431092"/>
    </source>
</evidence>